<dbReference type="Proteomes" id="UP000248057">
    <property type="component" value="Unassembled WGS sequence"/>
</dbReference>
<evidence type="ECO:0000313" key="1">
    <source>
        <dbReference type="EMBL" id="PXX54496.1"/>
    </source>
</evidence>
<name>A0A2V3Y7H0_9FIRM</name>
<reference evidence="1 2" key="1">
    <citation type="submission" date="2018-05" db="EMBL/GenBank/DDBJ databases">
        <title>Genomic Encyclopedia of Type Strains, Phase IV (KMG-IV): sequencing the most valuable type-strain genomes for metagenomic binning, comparative biology and taxonomic classification.</title>
        <authorList>
            <person name="Goeker M."/>
        </authorList>
    </citation>
    <scope>NUCLEOTIDE SEQUENCE [LARGE SCALE GENOMIC DNA]</scope>
    <source>
        <strain evidence="1 2">DSM 24995</strain>
    </source>
</reference>
<organism evidence="1 2">
    <name type="scientific">Hungatella effluvii</name>
    <dbReference type="NCBI Taxonomy" id="1096246"/>
    <lineage>
        <taxon>Bacteria</taxon>
        <taxon>Bacillati</taxon>
        <taxon>Bacillota</taxon>
        <taxon>Clostridia</taxon>
        <taxon>Lachnospirales</taxon>
        <taxon>Lachnospiraceae</taxon>
        <taxon>Hungatella</taxon>
    </lineage>
</organism>
<comment type="caution">
    <text evidence="1">The sequence shown here is derived from an EMBL/GenBank/DDBJ whole genome shotgun (WGS) entry which is preliminary data.</text>
</comment>
<sequence length="37" mass="4157">MEKNWTVGKLAGSKKCDKNVLVFWYDKEKTGGGDHGE</sequence>
<keyword evidence="2" id="KW-1185">Reference proteome</keyword>
<gene>
    <name evidence="1" type="ORF">DFR60_104323</name>
</gene>
<evidence type="ECO:0000313" key="2">
    <source>
        <dbReference type="Proteomes" id="UP000248057"/>
    </source>
</evidence>
<dbReference type="AlphaFoldDB" id="A0A2V3Y7H0"/>
<proteinExistence type="predicted"/>
<accession>A0A2V3Y7H0</accession>
<dbReference type="EMBL" id="QJKD01000004">
    <property type="protein sequence ID" value="PXX54496.1"/>
    <property type="molecule type" value="Genomic_DNA"/>
</dbReference>
<protein>
    <submittedName>
        <fullName evidence="1">Uncharacterized protein</fullName>
    </submittedName>
</protein>